<keyword evidence="1" id="KW-1133">Transmembrane helix</keyword>
<reference evidence="2" key="1">
    <citation type="submission" date="2023-05" db="EMBL/GenBank/DDBJ databases">
        <authorList>
            <person name="Stuckert A."/>
        </authorList>
    </citation>
    <scope>NUCLEOTIDE SEQUENCE</scope>
</reference>
<gene>
    <name evidence="2" type="ORF">SPARVUS_LOCUS12136757</name>
</gene>
<evidence type="ECO:0000313" key="3">
    <source>
        <dbReference type="Proteomes" id="UP001162483"/>
    </source>
</evidence>
<keyword evidence="3" id="KW-1185">Reference proteome</keyword>
<organism evidence="2 3">
    <name type="scientific">Staurois parvus</name>
    <dbReference type="NCBI Taxonomy" id="386267"/>
    <lineage>
        <taxon>Eukaryota</taxon>
        <taxon>Metazoa</taxon>
        <taxon>Chordata</taxon>
        <taxon>Craniata</taxon>
        <taxon>Vertebrata</taxon>
        <taxon>Euteleostomi</taxon>
        <taxon>Amphibia</taxon>
        <taxon>Batrachia</taxon>
        <taxon>Anura</taxon>
        <taxon>Neobatrachia</taxon>
        <taxon>Ranoidea</taxon>
        <taxon>Ranidae</taxon>
        <taxon>Staurois</taxon>
    </lineage>
</organism>
<sequence>IHYIWSSTVHRTWKCNYFSKFKLLNTFFLLSVFSRALVKAYRRSLLSALGGCMTPDLYLDSADCPFADHMHSPPKKKSSLAIHTKLSICRMSPHNMSYQEIRGEH</sequence>
<accession>A0ABN9FIM0</accession>
<comment type="caution">
    <text evidence="2">The sequence shown here is derived from an EMBL/GenBank/DDBJ whole genome shotgun (WGS) entry which is preliminary data.</text>
</comment>
<keyword evidence="1" id="KW-0812">Transmembrane</keyword>
<evidence type="ECO:0008006" key="4">
    <source>
        <dbReference type="Google" id="ProtNLM"/>
    </source>
</evidence>
<feature type="transmembrane region" description="Helical" evidence="1">
    <location>
        <begin position="21"/>
        <end position="38"/>
    </location>
</feature>
<feature type="non-terminal residue" evidence="2">
    <location>
        <position position="1"/>
    </location>
</feature>
<evidence type="ECO:0000313" key="2">
    <source>
        <dbReference type="EMBL" id="CAI9596870.1"/>
    </source>
</evidence>
<keyword evidence="1" id="KW-0472">Membrane</keyword>
<evidence type="ECO:0000256" key="1">
    <source>
        <dbReference type="SAM" id="Phobius"/>
    </source>
</evidence>
<dbReference type="Proteomes" id="UP001162483">
    <property type="component" value="Unassembled WGS sequence"/>
</dbReference>
<dbReference type="EMBL" id="CATNWA010016976">
    <property type="protein sequence ID" value="CAI9596870.1"/>
    <property type="molecule type" value="Genomic_DNA"/>
</dbReference>
<proteinExistence type="predicted"/>
<protein>
    <recommendedName>
        <fullName evidence="4">Maturase K</fullName>
    </recommendedName>
</protein>
<name>A0ABN9FIM0_9NEOB</name>